<dbReference type="GO" id="GO:0051666">
    <property type="term" value="P:actin cortical patch localization"/>
    <property type="evidence" value="ECO:0007669"/>
    <property type="project" value="TreeGrafter"/>
</dbReference>
<dbReference type="Pfam" id="PF07792">
    <property type="entry name" value="Afi1"/>
    <property type="match status" value="1"/>
</dbReference>
<accession>A0A409YWK3</accession>
<evidence type="ECO:0000259" key="2">
    <source>
        <dbReference type="PROSITE" id="PS50211"/>
    </source>
</evidence>
<keyword evidence="4" id="KW-1185">Reference proteome</keyword>
<dbReference type="GO" id="GO:0005886">
    <property type="term" value="C:plasma membrane"/>
    <property type="evidence" value="ECO:0007669"/>
    <property type="project" value="TreeGrafter"/>
</dbReference>
<feature type="compositionally biased region" description="Basic and acidic residues" evidence="1">
    <location>
        <begin position="231"/>
        <end position="262"/>
    </location>
</feature>
<dbReference type="InterPro" id="IPR037516">
    <property type="entry name" value="Tripartite_DENN"/>
</dbReference>
<dbReference type="STRING" id="231916.A0A409YWK3"/>
<name>A0A409YWK3_9AGAR</name>
<feature type="compositionally biased region" description="Polar residues" evidence="1">
    <location>
        <begin position="210"/>
        <end position="223"/>
    </location>
</feature>
<evidence type="ECO:0000256" key="1">
    <source>
        <dbReference type="SAM" id="MobiDB-lite"/>
    </source>
</evidence>
<feature type="region of interest" description="Disordered" evidence="1">
    <location>
        <begin position="546"/>
        <end position="571"/>
    </location>
</feature>
<reference evidence="3 4" key="1">
    <citation type="journal article" date="2018" name="Evol. Lett.">
        <title>Horizontal gene cluster transfer increased hallucinogenic mushroom diversity.</title>
        <authorList>
            <person name="Reynolds H.T."/>
            <person name="Vijayakumar V."/>
            <person name="Gluck-Thaler E."/>
            <person name="Korotkin H.B."/>
            <person name="Matheny P.B."/>
            <person name="Slot J.C."/>
        </authorList>
    </citation>
    <scope>NUCLEOTIDE SEQUENCE [LARGE SCALE GENOMIC DNA]</scope>
    <source>
        <strain evidence="3 4">SRW20</strain>
    </source>
</reference>
<dbReference type="FunCoup" id="A0A409YWK3">
    <property type="interactions" value="45"/>
</dbReference>
<organism evidence="3 4">
    <name type="scientific">Gymnopilus dilepis</name>
    <dbReference type="NCBI Taxonomy" id="231916"/>
    <lineage>
        <taxon>Eukaryota</taxon>
        <taxon>Fungi</taxon>
        <taxon>Dikarya</taxon>
        <taxon>Basidiomycota</taxon>
        <taxon>Agaricomycotina</taxon>
        <taxon>Agaricomycetes</taxon>
        <taxon>Agaricomycetidae</taxon>
        <taxon>Agaricales</taxon>
        <taxon>Agaricineae</taxon>
        <taxon>Hymenogastraceae</taxon>
        <taxon>Gymnopilus</taxon>
    </lineage>
</organism>
<dbReference type="PANTHER" id="PTHR28245:SF1">
    <property type="entry name" value="ARF3-INTERACTING PROTEIN 1"/>
    <property type="match status" value="1"/>
</dbReference>
<feature type="domain" description="UDENN" evidence="2">
    <location>
        <begin position="9"/>
        <end position="659"/>
    </location>
</feature>
<protein>
    <recommendedName>
        <fullName evidence="2">UDENN domain-containing protein</fullName>
    </recommendedName>
</protein>
<dbReference type="Pfam" id="PF08616">
    <property type="entry name" value="SPA"/>
    <property type="match status" value="1"/>
</dbReference>
<comment type="caution">
    <text evidence="3">The sequence shown here is derived from an EMBL/GenBank/DDBJ whole genome shotgun (WGS) entry which is preliminary data.</text>
</comment>
<proteinExistence type="predicted"/>
<feature type="compositionally biased region" description="Low complexity" evidence="1">
    <location>
        <begin position="265"/>
        <end position="280"/>
    </location>
</feature>
<evidence type="ECO:0000313" key="4">
    <source>
        <dbReference type="Proteomes" id="UP000284706"/>
    </source>
</evidence>
<sequence length="834" mass="92665">MAGHGNHCSFVLLAEFHIYEGAQLKYQFPQPLGVDEGVLAMSMLPDGAETQLDDWTIFFLNQTPFNTISPVLALESPEVKSVGLPGEDGGDGDKPELLCVLNLVRTKHDKSLDRGAQVLALAICTRHPFIQIFKPFLLLALDDYLLDPSQDCLARLFDAVNSMDLSGAPKLTRNEKLVMRSSERKDIFAEKFSHITSHQGWAFPTSKAVSQHKSTNSNGSYSSFEEGILLRNKDRDKHQEDNRARRREAPRMKDRTDVDHPQPPHVQHSPSDSSFSLGGSAVWVGDESGLDLLPKERGDANSVSSLMASSTLVGSSKNRRSTDASSTSSHAPGREHSSRPLHSQPAFPDPHRRHGIIKDTHFYHTTVAYKDYPLPINMPLSTFPEEVGDYSLITLIKVFSTHQAVSGPVHPHLHTNGPQTHPIIVLFNALVTGKRIIFLGHKRPAGLVSNFVLSACALGSGCGAVLRGFIERAFPYANLKNRDEWENVPAYIAGVTNPIFESSRQWDLFLDISTGNVTVAKDIHSTYPVHATVGLAGPSIVRSGTFKPESSLGSEDEVVRMTKEGSKTDLSKDNNADKMFIEDIRAAIEDHFGESLVRMRFTEYVTRFVRLASRYEEEITGTTTFGFPSAPFTEVPGRPPKLGSGIAFSDEATCLKELTANAHRIEAWRKTNSYRYLVSDYAKYQANSSIKGFDVLHQLFRLRYTKNMSDSEALAIMRSLADGVKTYDQVVELLALLPHGGGLMYLGFCLFHQKEAIREYTVNLFNQLRAYPVGVLFLQALNHFQRYAYVRQAHAKERKMAGMDTYQTHPQIAENVHSTSTRNAMVGNQANGAF</sequence>
<dbReference type="PANTHER" id="PTHR28245">
    <property type="entry name" value="ARF3-INTERACTING PROTEIN 1"/>
    <property type="match status" value="1"/>
</dbReference>
<dbReference type="InterPro" id="IPR052809">
    <property type="entry name" value="Actin_polarity_regulatory"/>
</dbReference>
<dbReference type="InParanoid" id="A0A409YWK3"/>
<feature type="compositionally biased region" description="Basic and acidic residues" evidence="1">
    <location>
        <begin position="557"/>
        <end position="571"/>
    </location>
</feature>
<gene>
    <name evidence="3" type="ORF">CVT26_013687</name>
</gene>
<dbReference type="OrthoDB" id="66409at2759"/>
<evidence type="ECO:0000313" key="3">
    <source>
        <dbReference type="EMBL" id="PPR07371.1"/>
    </source>
</evidence>
<dbReference type="PROSITE" id="PS50211">
    <property type="entry name" value="DENN"/>
    <property type="match status" value="1"/>
</dbReference>
<feature type="region of interest" description="Disordered" evidence="1">
    <location>
        <begin position="310"/>
        <end position="354"/>
    </location>
</feature>
<dbReference type="AlphaFoldDB" id="A0A409YWK3"/>
<dbReference type="EMBL" id="NHYE01000131">
    <property type="protein sequence ID" value="PPR07371.1"/>
    <property type="molecule type" value="Genomic_DNA"/>
</dbReference>
<dbReference type="Proteomes" id="UP000284706">
    <property type="component" value="Unassembled WGS sequence"/>
</dbReference>
<feature type="region of interest" description="Disordered" evidence="1">
    <location>
        <begin position="210"/>
        <end position="280"/>
    </location>
</feature>
<dbReference type="InterPro" id="IPR012860">
    <property type="entry name" value="Afi1_N"/>
</dbReference>